<keyword evidence="13" id="KW-0456">Lyase</keyword>
<evidence type="ECO:0000256" key="9">
    <source>
        <dbReference type="ARBA" id="ARBA00023002"/>
    </source>
</evidence>
<proteinExistence type="inferred from homology"/>
<dbReference type="PANTHER" id="PTHR24302">
    <property type="entry name" value="CYTOCHROME P450 FAMILY 3"/>
    <property type="match status" value="1"/>
</dbReference>
<evidence type="ECO:0000313" key="14">
    <source>
        <dbReference type="EMBL" id="CAH3168418.1"/>
    </source>
</evidence>
<sequence length="197" mass="22289">MYQSFSTFFAEIFPCPPDIRTMDGLDIDSNSSLVKPLPTAFITARVVVLLFIWWQEACNCALRKKTNAPSPKGWAIIGNMLDARRLNGVHLLLCNYIKNHGKVFSFSMFGKPSLVIADPDILKKILVKDFWNFRNRFADSGTNHAHSKLNFKKIASEILQQRRKTGPTGRQLDLMHLMLTANEDSAEKGSSKLTDEQ</sequence>
<evidence type="ECO:0000313" key="15">
    <source>
        <dbReference type="Proteomes" id="UP001159427"/>
    </source>
</evidence>
<keyword evidence="15" id="KW-1185">Reference proteome</keyword>
<organism evidence="14 15">
    <name type="scientific">Porites evermanni</name>
    <dbReference type="NCBI Taxonomy" id="104178"/>
    <lineage>
        <taxon>Eukaryota</taxon>
        <taxon>Metazoa</taxon>
        <taxon>Cnidaria</taxon>
        <taxon>Anthozoa</taxon>
        <taxon>Hexacorallia</taxon>
        <taxon>Scleractinia</taxon>
        <taxon>Fungiina</taxon>
        <taxon>Poritidae</taxon>
        <taxon>Porites</taxon>
    </lineage>
</organism>
<keyword evidence="12" id="KW-0472">Membrane</keyword>
<evidence type="ECO:0008006" key="16">
    <source>
        <dbReference type="Google" id="ProtNLM"/>
    </source>
</evidence>
<keyword evidence="11" id="KW-0443">Lipid metabolism</keyword>
<dbReference type="Gene3D" id="1.10.630.10">
    <property type="entry name" value="Cytochrome P450"/>
    <property type="match status" value="1"/>
</dbReference>
<keyword evidence="10" id="KW-0408">Iron</keyword>
<keyword evidence="4" id="KW-0812">Transmembrane</keyword>
<dbReference type="InterPro" id="IPR050705">
    <property type="entry name" value="Cytochrome_P450_3A"/>
</dbReference>
<keyword evidence="9" id="KW-0560">Oxidoreductase</keyword>
<evidence type="ECO:0000256" key="8">
    <source>
        <dbReference type="ARBA" id="ARBA00022989"/>
    </source>
</evidence>
<dbReference type="InterPro" id="IPR036396">
    <property type="entry name" value="Cyt_P450_sf"/>
</dbReference>
<evidence type="ECO:0000256" key="10">
    <source>
        <dbReference type="ARBA" id="ARBA00023004"/>
    </source>
</evidence>
<comment type="subcellular location">
    <subcellularLocation>
        <location evidence="1">Endoplasmic reticulum membrane</location>
    </subcellularLocation>
</comment>
<reference evidence="14 15" key="1">
    <citation type="submission" date="2022-05" db="EMBL/GenBank/DDBJ databases">
        <authorList>
            <consortium name="Genoscope - CEA"/>
            <person name="William W."/>
        </authorList>
    </citation>
    <scope>NUCLEOTIDE SEQUENCE [LARGE SCALE GENOMIC DNA]</scope>
</reference>
<keyword evidence="5" id="KW-0479">Metal-binding</keyword>
<dbReference type="EMBL" id="CALNXI010001418">
    <property type="protein sequence ID" value="CAH3168418.1"/>
    <property type="molecule type" value="Genomic_DNA"/>
</dbReference>
<keyword evidence="8" id="KW-1133">Transmembrane helix</keyword>
<evidence type="ECO:0000256" key="6">
    <source>
        <dbReference type="ARBA" id="ARBA00022824"/>
    </source>
</evidence>
<dbReference type="SUPFAM" id="SSF48264">
    <property type="entry name" value="Cytochrome P450"/>
    <property type="match status" value="1"/>
</dbReference>
<name>A0ABN8QQK0_9CNID</name>
<comment type="caution">
    <text evidence="14">The sequence shown here is derived from an EMBL/GenBank/DDBJ whole genome shotgun (WGS) entry which is preliminary data.</text>
</comment>
<gene>
    <name evidence="14" type="ORF">PEVE_00006485</name>
</gene>
<evidence type="ECO:0000256" key="2">
    <source>
        <dbReference type="ARBA" id="ARBA00010617"/>
    </source>
</evidence>
<dbReference type="Pfam" id="PF00067">
    <property type="entry name" value="p450"/>
    <property type="match status" value="1"/>
</dbReference>
<dbReference type="Proteomes" id="UP001159427">
    <property type="component" value="Unassembled WGS sequence"/>
</dbReference>
<evidence type="ECO:0000256" key="5">
    <source>
        <dbReference type="ARBA" id="ARBA00022723"/>
    </source>
</evidence>
<evidence type="ECO:0000256" key="1">
    <source>
        <dbReference type="ARBA" id="ARBA00004586"/>
    </source>
</evidence>
<evidence type="ECO:0000256" key="11">
    <source>
        <dbReference type="ARBA" id="ARBA00023098"/>
    </source>
</evidence>
<evidence type="ECO:0000256" key="7">
    <source>
        <dbReference type="ARBA" id="ARBA00022832"/>
    </source>
</evidence>
<keyword evidence="6" id="KW-0256">Endoplasmic reticulum</keyword>
<accession>A0ABN8QQK0</accession>
<keyword evidence="3" id="KW-0349">Heme</keyword>
<dbReference type="InterPro" id="IPR001128">
    <property type="entry name" value="Cyt_P450"/>
</dbReference>
<protein>
    <recommendedName>
        <fullName evidence="16">Cytochrome P450</fullName>
    </recommendedName>
</protein>
<dbReference type="PANTHER" id="PTHR24302:SF47">
    <property type="entry name" value="CYTOCHROME P450"/>
    <property type="match status" value="1"/>
</dbReference>
<keyword evidence="7" id="KW-0276">Fatty acid metabolism</keyword>
<evidence type="ECO:0000256" key="13">
    <source>
        <dbReference type="ARBA" id="ARBA00023239"/>
    </source>
</evidence>
<evidence type="ECO:0000256" key="3">
    <source>
        <dbReference type="ARBA" id="ARBA00022617"/>
    </source>
</evidence>
<evidence type="ECO:0000256" key="12">
    <source>
        <dbReference type="ARBA" id="ARBA00023136"/>
    </source>
</evidence>
<comment type="similarity">
    <text evidence="2">Belongs to the cytochrome P450 family.</text>
</comment>
<evidence type="ECO:0000256" key="4">
    <source>
        <dbReference type="ARBA" id="ARBA00022692"/>
    </source>
</evidence>